<dbReference type="AlphaFoldDB" id="A0A7W9S7V1"/>
<name>A0A7W9S7V1_9HYPH</name>
<dbReference type="InterPro" id="IPR052898">
    <property type="entry name" value="ACAD10-like"/>
</dbReference>
<dbReference type="PANTHER" id="PTHR47829">
    <property type="entry name" value="HYDROLASE, PUTATIVE (AFU_ORTHOLOGUE AFUA_1G12880)-RELATED"/>
    <property type="match status" value="1"/>
</dbReference>
<feature type="domain" description="Aminoglycoside phosphotransferase" evidence="1">
    <location>
        <begin position="49"/>
        <end position="283"/>
    </location>
</feature>
<proteinExistence type="predicted"/>
<dbReference type="InterPro" id="IPR002575">
    <property type="entry name" value="Aminoglycoside_PTrfase"/>
</dbReference>
<keyword evidence="2" id="KW-0418">Kinase</keyword>
<dbReference type="GO" id="GO:0016301">
    <property type="term" value="F:kinase activity"/>
    <property type="evidence" value="ECO:0007669"/>
    <property type="project" value="UniProtKB-KW"/>
</dbReference>
<accession>A0A7W9S7V1</accession>
<keyword evidence="3" id="KW-1185">Reference proteome</keyword>
<evidence type="ECO:0000259" key="1">
    <source>
        <dbReference type="Pfam" id="PF01636"/>
    </source>
</evidence>
<keyword evidence="2" id="KW-0808">Transferase</keyword>
<dbReference type="SUPFAM" id="SSF56112">
    <property type="entry name" value="Protein kinase-like (PK-like)"/>
    <property type="match status" value="1"/>
</dbReference>
<sequence>MSDASQKTSDALLDKAGRVREGEELDVARIDAFLKGTAAGAGLSGEPLVRQFAGGASNLTYLLSYPERDLILRRPPFGHKARSAHDMLREARVMQALRPVYPYVPEVLAICDDHEVMGCDFFVMERICGIIPRQDLPAGLSLSPDETRRLCLSVVDRLIELHSIDPSASGLESLGRGEGYVRRQIEGWSDRYRKVRTPDSADFETVMQWLAANMPAGETAIRVVHNDFRFDNVVLDQHEPSKVIGVLDWEMATLGDPLMDLGNSLAYWVQADDDPTFLALRRQPTHLPGMLTRAEVIAYYSERTGLRAQDMRFYLVYGLFRLAVIVQQIYYRYAQGQTKNEQFAGFGKVARYLEKRCLAALAADGPVG</sequence>
<protein>
    <submittedName>
        <fullName evidence="2">Aminoglycoside phosphotransferase (APT) family kinase protein</fullName>
    </submittedName>
</protein>
<dbReference type="RefSeq" id="WP_183832997.1">
    <property type="nucleotide sequence ID" value="NZ_JACHEU010000008.1"/>
</dbReference>
<organism evidence="2 3">
    <name type="scientific">Aquamicrobium lusatiense</name>
    <dbReference type="NCBI Taxonomy" id="89772"/>
    <lineage>
        <taxon>Bacteria</taxon>
        <taxon>Pseudomonadati</taxon>
        <taxon>Pseudomonadota</taxon>
        <taxon>Alphaproteobacteria</taxon>
        <taxon>Hyphomicrobiales</taxon>
        <taxon>Phyllobacteriaceae</taxon>
        <taxon>Aquamicrobium</taxon>
    </lineage>
</organism>
<dbReference type="Pfam" id="PF01636">
    <property type="entry name" value="APH"/>
    <property type="match status" value="1"/>
</dbReference>
<comment type="caution">
    <text evidence="2">The sequence shown here is derived from an EMBL/GenBank/DDBJ whole genome shotgun (WGS) entry which is preliminary data.</text>
</comment>
<dbReference type="CDD" id="cd05154">
    <property type="entry name" value="ACAD10_11_N-like"/>
    <property type="match status" value="1"/>
</dbReference>
<evidence type="ECO:0000313" key="3">
    <source>
        <dbReference type="Proteomes" id="UP000533306"/>
    </source>
</evidence>
<dbReference type="InterPro" id="IPR041726">
    <property type="entry name" value="ACAD10_11_N"/>
</dbReference>
<reference evidence="2 3" key="1">
    <citation type="submission" date="2020-08" db="EMBL/GenBank/DDBJ databases">
        <title>Genomic Encyclopedia of Type Strains, Phase IV (KMG-IV): sequencing the most valuable type-strain genomes for metagenomic binning, comparative biology and taxonomic classification.</title>
        <authorList>
            <person name="Goeker M."/>
        </authorList>
    </citation>
    <scope>NUCLEOTIDE SEQUENCE [LARGE SCALE GENOMIC DNA]</scope>
    <source>
        <strain evidence="2 3">DSM 11099</strain>
    </source>
</reference>
<dbReference type="Proteomes" id="UP000533306">
    <property type="component" value="Unassembled WGS sequence"/>
</dbReference>
<evidence type="ECO:0000313" key="2">
    <source>
        <dbReference type="EMBL" id="MBB6014653.1"/>
    </source>
</evidence>
<dbReference type="InterPro" id="IPR011009">
    <property type="entry name" value="Kinase-like_dom_sf"/>
</dbReference>
<dbReference type="Gene3D" id="3.30.200.20">
    <property type="entry name" value="Phosphorylase Kinase, domain 1"/>
    <property type="match status" value="1"/>
</dbReference>
<dbReference type="EMBL" id="JACHEU010000008">
    <property type="protein sequence ID" value="MBB6014653.1"/>
    <property type="molecule type" value="Genomic_DNA"/>
</dbReference>
<dbReference type="PANTHER" id="PTHR47829:SF1">
    <property type="entry name" value="HAD FAMILY PHOSPHATASE"/>
    <property type="match status" value="1"/>
</dbReference>
<dbReference type="Gene3D" id="3.90.1200.10">
    <property type="match status" value="1"/>
</dbReference>
<gene>
    <name evidence="2" type="ORF">HNR59_004049</name>
</gene>